<comment type="caution">
    <text evidence="1">The sequence shown here is derived from an EMBL/GenBank/DDBJ whole genome shotgun (WGS) entry which is preliminary data.</text>
</comment>
<organism evidence="1">
    <name type="scientific">bioreactor metagenome</name>
    <dbReference type="NCBI Taxonomy" id="1076179"/>
    <lineage>
        <taxon>unclassified sequences</taxon>
        <taxon>metagenomes</taxon>
        <taxon>ecological metagenomes</taxon>
    </lineage>
</organism>
<accession>A0A645J6Z1</accession>
<sequence length="111" mass="11324">MLAVGIGGDDAVARTAAHKVVVEAGLEGAALAHVDAMVQDRAAQPGAFGEQAGIGLAAAVIHDNQVGEAGCTQLADQHDELFVWLVGGNQDTRRLLHDDDAPSGPPRPAPD</sequence>
<reference evidence="1" key="1">
    <citation type="submission" date="2019-08" db="EMBL/GenBank/DDBJ databases">
        <authorList>
            <person name="Kucharzyk K."/>
            <person name="Murdoch R.W."/>
            <person name="Higgins S."/>
            <person name="Loffler F."/>
        </authorList>
    </citation>
    <scope>NUCLEOTIDE SEQUENCE</scope>
</reference>
<evidence type="ECO:0000313" key="1">
    <source>
        <dbReference type="EMBL" id="MPN59167.1"/>
    </source>
</evidence>
<proteinExistence type="predicted"/>
<dbReference type="AlphaFoldDB" id="A0A645J6Z1"/>
<dbReference type="EMBL" id="VSSQ01132859">
    <property type="protein sequence ID" value="MPN59167.1"/>
    <property type="molecule type" value="Genomic_DNA"/>
</dbReference>
<protein>
    <submittedName>
        <fullName evidence="1">Uncharacterized protein</fullName>
    </submittedName>
</protein>
<name>A0A645J6Z1_9ZZZZ</name>
<gene>
    <name evidence="1" type="ORF">SDC9_206887</name>
</gene>